<organism evidence="11">
    <name type="scientific">Leptolyngbya sp. NK1-12</name>
    <dbReference type="NCBI Taxonomy" id="2547451"/>
    <lineage>
        <taxon>Bacteria</taxon>
        <taxon>Bacillati</taxon>
        <taxon>Cyanobacteriota</taxon>
        <taxon>Cyanophyceae</taxon>
        <taxon>Leptolyngbyales</taxon>
        <taxon>Leptolyngbyaceae</taxon>
        <taxon>Leptolyngbya group</taxon>
        <taxon>Leptolyngbya</taxon>
    </lineage>
</organism>
<protein>
    <recommendedName>
        <fullName evidence="9 10">D-alanyl-D-alanine dipeptidase</fullName>
        <shortName evidence="9 10">D-Ala-D-Ala dipeptidase</shortName>
        <ecNumber evidence="9 10">3.4.13.22</ecNumber>
    </recommendedName>
</protein>
<evidence type="ECO:0000256" key="4">
    <source>
        <dbReference type="ARBA" id="ARBA00022801"/>
    </source>
</evidence>
<keyword evidence="7 9" id="KW-0482">Metalloprotease</keyword>
<dbReference type="SUPFAM" id="SSF55166">
    <property type="entry name" value="Hedgehog/DD-peptidase"/>
    <property type="match status" value="1"/>
</dbReference>
<keyword evidence="5 9" id="KW-0862">Zinc</keyword>
<feature type="active site" description="Proton donor/acceptor" evidence="9">
    <location>
        <position position="214"/>
    </location>
</feature>
<dbReference type="GO" id="GO:0006508">
    <property type="term" value="P:proteolysis"/>
    <property type="evidence" value="ECO:0007669"/>
    <property type="project" value="UniProtKB-KW"/>
</dbReference>
<evidence type="ECO:0000256" key="9">
    <source>
        <dbReference type="HAMAP-Rule" id="MF_01924"/>
    </source>
</evidence>
<sequence>MKLYQSVPIWDCNEPLVEIPSDWFALELPHPYVKLGAPYGDKSPYFLRQGVLERLFMAQAWLQQQRPQWRIQIFDAYRPIAVQQFMVDYTFQQTLAEESLAVESLSEEQRQAIWQKVYQFWAVPSRDPLTPPPHSTGAAIDVTLVNQHGQVVDMGSPIDEMSPRSYPDYYQPNRQSSTAVDPALTQIDRVRFHQNRLLLRQAMMAGGFLQHPQEWWHFSYGDQLWAWLTSQNVDHAKPVSDSAQPIAYYGAI</sequence>
<evidence type="ECO:0000256" key="5">
    <source>
        <dbReference type="ARBA" id="ARBA00022833"/>
    </source>
</evidence>
<proteinExistence type="inferred from homology"/>
<dbReference type="PANTHER" id="PTHR43126">
    <property type="entry name" value="D-ALANYL-D-ALANINE DIPEPTIDASE"/>
    <property type="match status" value="1"/>
</dbReference>
<dbReference type="GO" id="GO:0008270">
    <property type="term" value="F:zinc ion binding"/>
    <property type="evidence" value="ECO:0007669"/>
    <property type="project" value="UniProtKB-UniRule"/>
</dbReference>
<keyword evidence="6 9" id="KW-0224">Dipeptidase</keyword>
<dbReference type="PIRSF" id="PIRSF026671">
    <property type="entry name" value="AA_dipeptidase"/>
    <property type="match status" value="1"/>
</dbReference>
<dbReference type="GO" id="GO:0008237">
    <property type="term" value="F:metallopeptidase activity"/>
    <property type="evidence" value="ECO:0007669"/>
    <property type="project" value="UniProtKB-KW"/>
</dbReference>
<accession>A0AA97AGZ9</accession>
<dbReference type="InterPro" id="IPR009045">
    <property type="entry name" value="Zn_M74/Hedgehog-like"/>
</dbReference>
<evidence type="ECO:0000256" key="10">
    <source>
        <dbReference type="PIRNR" id="PIRNR026671"/>
    </source>
</evidence>
<dbReference type="EC" id="3.4.13.22" evidence="9 10"/>
<feature type="binding site" evidence="9">
    <location>
        <position position="217"/>
    </location>
    <ligand>
        <name>Zn(2+)</name>
        <dbReference type="ChEBI" id="CHEBI:29105"/>
        <note>catalytic</note>
    </ligand>
</feature>
<evidence type="ECO:0000256" key="6">
    <source>
        <dbReference type="ARBA" id="ARBA00022997"/>
    </source>
</evidence>
<feature type="binding site" evidence="9">
    <location>
        <position position="134"/>
    </location>
    <ligand>
        <name>Zn(2+)</name>
        <dbReference type="ChEBI" id="CHEBI:29105"/>
        <note>catalytic</note>
    </ligand>
</feature>
<keyword evidence="3 9" id="KW-0479">Metal-binding</keyword>
<feature type="site" description="Transition state stabilizer" evidence="9">
    <location>
        <position position="78"/>
    </location>
</feature>
<feature type="binding site" evidence="9">
    <location>
        <position position="141"/>
    </location>
    <ligand>
        <name>Zn(2+)</name>
        <dbReference type="ChEBI" id="CHEBI:29105"/>
        <note>catalytic</note>
    </ligand>
</feature>
<keyword evidence="2 9" id="KW-0645">Protease</keyword>
<dbReference type="EMBL" id="CP053586">
    <property type="protein sequence ID" value="WNZ24885.1"/>
    <property type="molecule type" value="Genomic_DNA"/>
</dbReference>
<dbReference type="Pfam" id="PF01427">
    <property type="entry name" value="Peptidase_M15"/>
    <property type="match status" value="1"/>
</dbReference>
<evidence type="ECO:0000256" key="8">
    <source>
        <dbReference type="ARBA" id="ARBA00023316"/>
    </source>
</evidence>
<reference evidence="11" key="1">
    <citation type="submission" date="2020-05" db="EMBL/GenBank/DDBJ databases">
        <authorList>
            <person name="Zhu T."/>
            <person name="Keshari N."/>
            <person name="Lu X."/>
        </authorList>
    </citation>
    <scope>NUCLEOTIDE SEQUENCE</scope>
    <source>
        <strain evidence="11">NK1-12</strain>
    </source>
</reference>
<dbReference type="PANTHER" id="PTHR43126:SF2">
    <property type="entry name" value="D-ALANYL-D-ALANINE DIPEPTIDASE"/>
    <property type="match status" value="1"/>
</dbReference>
<gene>
    <name evidence="11" type="ORF">HJG54_19870</name>
</gene>
<dbReference type="AlphaFoldDB" id="A0AA97AGZ9"/>
<evidence type="ECO:0000256" key="3">
    <source>
        <dbReference type="ARBA" id="ARBA00022723"/>
    </source>
</evidence>
<dbReference type="GO" id="GO:0071555">
    <property type="term" value="P:cell wall organization"/>
    <property type="evidence" value="ECO:0007669"/>
    <property type="project" value="UniProtKB-KW"/>
</dbReference>
<evidence type="ECO:0000256" key="2">
    <source>
        <dbReference type="ARBA" id="ARBA00022670"/>
    </source>
</evidence>
<comment type="similarity">
    <text evidence="9 10">Belongs to the peptidase M15D family.</text>
</comment>
<evidence type="ECO:0000256" key="7">
    <source>
        <dbReference type="ARBA" id="ARBA00023049"/>
    </source>
</evidence>
<dbReference type="RefSeq" id="WP_316430886.1">
    <property type="nucleotide sequence ID" value="NZ_CP053586.1"/>
</dbReference>
<evidence type="ECO:0000256" key="1">
    <source>
        <dbReference type="ARBA" id="ARBA00001362"/>
    </source>
</evidence>
<dbReference type="InterPro" id="IPR000755">
    <property type="entry name" value="A_A_dipeptidase"/>
</dbReference>
<keyword evidence="4 9" id="KW-0378">Hydrolase</keyword>
<comment type="cofactor">
    <cofactor evidence="9">
        <name>Zn(2+)</name>
        <dbReference type="ChEBI" id="CHEBI:29105"/>
    </cofactor>
    <text evidence="9">Binds 1 zinc ion per subunit.</text>
</comment>
<comment type="catalytic activity">
    <reaction evidence="1 9 10">
        <text>D-alanyl-D-alanine + H2O = 2 D-alanine</text>
        <dbReference type="Rhea" id="RHEA:20661"/>
        <dbReference type="ChEBI" id="CHEBI:15377"/>
        <dbReference type="ChEBI" id="CHEBI:57416"/>
        <dbReference type="ChEBI" id="CHEBI:57822"/>
        <dbReference type="EC" id="3.4.13.22"/>
    </reaction>
</comment>
<name>A0AA97AGZ9_9CYAN</name>
<dbReference type="Gene3D" id="3.30.1380.10">
    <property type="match status" value="1"/>
</dbReference>
<evidence type="ECO:0000313" key="11">
    <source>
        <dbReference type="EMBL" id="WNZ24885.1"/>
    </source>
</evidence>
<dbReference type="HAMAP" id="MF_01924">
    <property type="entry name" value="A_A_dipeptidase"/>
    <property type="match status" value="1"/>
</dbReference>
<dbReference type="CDD" id="cd14843">
    <property type="entry name" value="D-Ala-D-Ala_dipeptidase_like"/>
    <property type="match status" value="1"/>
</dbReference>
<comment type="function">
    <text evidence="9 10">Catalyzes hydrolysis of the D-alanyl-D-alanine dipeptide.</text>
</comment>
<dbReference type="GO" id="GO:0160237">
    <property type="term" value="F:D-Ala-D-Ala dipeptidase activity"/>
    <property type="evidence" value="ECO:0007669"/>
    <property type="project" value="UniProtKB-EC"/>
</dbReference>
<keyword evidence="8 10" id="KW-0961">Cell wall biogenesis/degradation</keyword>